<dbReference type="PROSITE" id="PS00194">
    <property type="entry name" value="THIOREDOXIN_1"/>
    <property type="match status" value="1"/>
</dbReference>
<dbReference type="InterPro" id="IPR001853">
    <property type="entry name" value="DSBA-like_thioredoxin_dom"/>
</dbReference>
<gene>
    <name evidence="11" type="ORF">EDC29_11337</name>
</gene>
<dbReference type="InterPro" id="IPR013766">
    <property type="entry name" value="Thioredoxin_domain"/>
</dbReference>
<proteinExistence type="inferred from homology"/>
<feature type="chain" id="PRO_5020928409" description="Thiol:disulfide interchange protein" evidence="9">
    <location>
        <begin position="21"/>
        <end position="218"/>
    </location>
</feature>
<feature type="domain" description="Thioredoxin" evidence="10">
    <location>
        <begin position="17"/>
        <end position="159"/>
    </location>
</feature>
<dbReference type="InterPro" id="IPR050824">
    <property type="entry name" value="Thiol_disulfide_DsbA"/>
</dbReference>
<dbReference type="InterPro" id="IPR023205">
    <property type="entry name" value="DsbA/DsbL"/>
</dbReference>
<dbReference type="InterPro" id="IPR017937">
    <property type="entry name" value="Thioredoxin_CS"/>
</dbReference>
<evidence type="ECO:0000256" key="1">
    <source>
        <dbReference type="ARBA" id="ARBA00004418"/>
    </source>
</evidence>
<evidence type="ECO:0000256" key="3">
    <source>
        <dbReference type="ARBA" id="ARBA00022729"/>
    </source>
</evidence>
<keyword evidence="6" id="KW-0676">Redox-active center</keyword>
<dbReference type="Gene3D" id="3.40.30.10">
    <property type="entry name" value="Glutaredoxin"/>
    <property type="match status" value="1"/>
</dbReference>
<comment type="caution">
    <text evidence="11">The sequence shown here is derived from an EMBL/GenBank/DDBJ whole genome shotgun (WGS) entry which is preliminary data.</text>
</comment>
<evidence type="ECO:0000256" key="6">
    <source>
        <dbReference type="ARBA" id="ARBA00023284"/>
    </source>
</evidence>
<keyword evidence="3 9" id="KW-0732">Signal</keyword>
<dbReference type="PROSITE" id="PS51318">
    <property type="entry name" value="TAT"/>
    <property type="match status" value="1"/>
</dbReference>
<evidence type="ECO:0000256" key="4">
    <source>
        <dbReference type="ARBA" id="ARBA00022764"/>
    </source>
</evidence>
<keyword evidence="5 7" id="KW-1015">Disulfide bond</keyword>
<protein>
    <recommendedName>
        <fullName evidence="7">Thiol:disulfide interchange protein</fullName>
    </recommendedName>
</protein>
<evidence type="ECO:0000313" key="11">
    <source>
        <dbReference type="EMBL" id="TCW34054.1"/>
    </source>
</evidence>
<dbReference type="GO" id="GO:0015036">
    <property type="term" value="F:disulfide oxidoreductase activity"/>
    <property type="evidence" value="ECO:0007669"/>
    <property type="project" value="UniProtKB-ARBA"/>
</dbReference>
<dbReference type="SUPFAM" id="SSF52833">
    <property type="entry name" value="Thioredoxin-like"/>
    <property type="match status" value="1"/>
</dbReference>
<feature type="signal peptide" evidence="9">
    <location>
        <begin position="1"/>
        <end position="20"/>
    </location>
</feature>
<dbReference type="Proteomes" id="UP000295247">
    <property type="component" value="Unassembled WGS sequence"/>
</dbReference>
<dbReference type="RefSeq" id="WP_132230534.1">
    <property type="nucleotide sequence ID" value="NZ_NRRH01000024.1"/>
</dbReference>
<dbReference type="PIRSF" id="PIRSF001488">
    <property type="entry name" value="Tdi_protein"/>
    <property type="match status" value="1"/>
</dbReference>
<dbReference type="CDD" id="cd03019">
    <property type="entry name" value="DsbA_DsbA"/>
    <property type="match status" value="1"/>
</dbReference>
<evidence type="ECO:0000259" key="10">
    <source>
        <dbReference type="PROSITE" id="PS51352"/>
    </source>
</evidence>
<evidence type="ECO:0000313" key="12">
    <source>
        <dbReference type="Proteomes" id="UP000295247"/>
    </source>
</evidence>
<dbReference type="PANTHER" id="PTHR35891:SF2">
    <property type="entry name" value="THIOL:DISULFIDE INTERCHANGE PROTEIN DSBA"/>
    <property type="match status" value="1"/>
</dbReference>
<dbReference type="InterPro" id="IPR006311">
    <property type="entry name" value="TAT_signal"/>
</dbReference>
<keyword evidence="4 7" id="KW-0574">Periplasm</keyword>
<organism evidence="11 12">
    <name type="scientific">Marichromatium gracile</name>
    <name type="common">Chromatium gracile</name>
    <dbReference type="NCBI Taxonomy" id="1048"/>
    <lineage>
        <taxon>Bacteria</taxon>
        <taxon>Pseudomonadati</taxon>
        <taxon>Pseudomonadota</taxon>
        <taxon>Gammaproteobacteria</taxon>
        <taxon>Chromatiales</taxon>
        <taxon>Chromatiaceae</taxon>
        <taxon>Marichromatium</taxon>
    </lineage>
</organism>
<evidence type="ECO:0000256" key="2">
    <source>
        <dbReference type="ARBA" id="ARBA00005791"/>
    </source>
</evidence>
<comment type="subcellular location">
    <subcellularLocation>
        <location evidence="1 7">Periplasm</location>
    </subcellularLocation>
</comment>
<accession>A0A4R4A607</accession>
<name>A0A4R4A607_MARGR</name>
<evidence type="ECO:0000256" key="7">
    <source>
        <dbReference type="PIRNR" id="PIRNR001488"/>
    </source>
</evidence>
<dbReference type="InterPro" id="IPR036249">
    <property type="entry name" value="Thioredoxin-like_sf"/>
</dbReference>
<comment type="similarity">
    <text evidence="2">Belongs to the thioredoxin family. DsbA subfamily.</text>
</comment>
<dbReference type="Pfam" id="PF01323">
    <property type="entry name" value="DSBA"/>
    <property type="match status" value="1"/>
</dbReference>
<dbReference type="EMBL" id="SMDC01000013">
    <property type="protein sequence ID" value="TCW34054.1"/>
    <property type="molecule type" value="Genomic_DNA"/>
</dbReference>
<reference evidence="11 12" key="1">
    <citation type="submission" date="2019-03" db="EMBL/GenBank/DDBJ databases">
        <title>Genomic Encyclopedia of Type Strains, Phase IV (KMG-IV): sequencing the most valuable type-strain genomes for metagenomic binning, comparative biology and taxonomic classification.</title>
        <authorList>
            <person name="Goeker M."/>
        </authorList>
    </citation>
    <scope>NUCLEOTIDE SEQUENCE [LARGE SCALE GENOMIC DNA]</scope>
    <source>
        <strain evidence="11 12">DSM 203</strain>
    </source>
</reference>
<evidence type="ECO:0000256" key="8">
    <source>
        <dbReference type="PIRSR" id="PIRSR001488-1"/>
    </source>
</evidence>
<feature type="disulfide bond" description="Redox-active" evidence="8">
    <location>
        <begin position="61"/>
        <end position="64"/>
    </location>
</feature>
<dbReference type="PANTHER" id="PTHR35891">
    <property type="entry name" value="THIOL:DISULFIDE INTERCHANGE PROTEIN DSBA"/>
    <property type="match status" value="1"/>
</dbReference>
<dbReference type="GO" id="GO:0042597">
    <property type="term" value="C:periplasmic space"/>
    <property type="evidence" value="ECO:0007669"/>
    <property type="project" value="UniProtKB-SubCell"/>
</dbReference>
<dbReference type="PROSITE" id="PS51352">
    <property type="entry name" value="THIOREDOXIN_2"/>
    <property type="match status" value="1"/>
</dbReference>
<dbReference type="AlphaFoldDB" id="A0A4R4A607"/>
<evidence type="ECO:0000256" key="9">
    <source>
        <dbReference type="SAM" id="SignalP"/>
    </source>
</evidence>
<sequence>MPLSRRHFNLTLMGTLGALAAPLPARSAPLVEGRDWRPIDPPQPGDAPGKIEVLEFFSYGCPHCSDFNPIVKEWAADQPEDVVFRRVPVTFGRTAWANLARLYYALEASEALAQHDQAVFDALHRERRRLYSPDAILDWVEARGLNRDAFAALFDSFDIQAKIARSDRLVQRYRIHAVPRVTVAGRYAVLGKEASSYRELLGIAETLIAQTRKQGLAG</sequence>
<evidence type="ECO:0000256" key="5">
    <source>
        <dbReference type="ARBA" id="ARBA00023157"/>
    </source>
</evidence>